<protein>
    <submittedName>
        <fullName evidence="5">Helix-turn-helix transcriptional regulator</fullName>
    </submittedName>
</protein>
<dbReference type="Pfam" id="PF12833">
    <property type="entry name" value="HTH_18"/>
    <property type="match status" value="1"/>
</dbReference>
<organism evidence="5 6">
    <name type="scientific">Flectobacillus longus</name>
    <dbReference type="NCBI Taxonomy" id="2984207"/>
    <lineage>
        <taxon>Bacteria</taxon>
        <taxon>Pseudomonadati</taxon>
        <taxon>Bacteroidota</taxon>
        <taxon>Cytophagia</taxon>
        <taxon>Cytophagales</taxon>
        <taxon>Flectobacillaceae</taxon>
        <taxon>Flectobacillus</taxon>
    </lineage>
</organism>
<keyword evidence="1" id="KW-0805">Transcription regulation</keyword>
<gene>
    <name evidence="5" type="ORF">QM480_18340</name>
</gene>
<comment type="caution">
    <text evidence="5">The sequence shown here is derived from an EMBL/GenBank/DDBJ whole genome shotgun (WGS) entry which is preliminary data.</text>
</comment>
<dbReference type="RefSeq" id="WP_283371136.1">
    <property type="nucleotide sequence ID" value="NZ_JASHID010000015.1"/>
</dbReference>
<keyword evidence="6" id="KW-1185">Reference proteome</keyword>
<dbReference type="InterPro" id="IPR037923">
    <property type="entry name" value="HTH-like"/>
</dbReference>
<dbReference type="PANTHER" id="PTHR43280:SF32">
    <property type="entry name" value="TRANSCRIPTIONAL REGULATORY PROTEIN"/>
    <property type="match status" value="1"/>
</dbReference>
<keyword evidence="2" id="KW-0238">DNA-binding</keyword>
<feature type="domain" description="HTH araC/xylS-type" evidence="4">
    <location>
        <begin position="188"/>
        <end position="286"/>
    </location>
</feature>
<evidence type="ECO:0000313" key="6">
    <source>
        <dbReference type="Proteomes" id="UP001236569"/>
    </source>
</evidence>
<dbReference type="SUPFAM" id="SSF46689">
    <property type="entry name" value="Homeodomain-like"/>
    <property type="match status" value="1"/>
</dbReference>
<evidence type="ECO:0000256" key="2">
    <source>
        <dbReference type="ARBA" id="ARBA00023125"/>
    </source>
</evidence>
<sequence length="296" mass="34807">MKTLRLEEVTPSKLHFELNTMQWLEEHRSEQSNEMHKHDYYVIIWVKEGTGTHTVDFQQFELHPQTFWFLSPGQAHAFHFQSPPSGYVISFDSDFFFTYENNRELLIDTGLFHNTFQFKPFTLDTSLTFGLENILQNIQAEYQNRDGIYQEDMLRSLVKMFLIQCARLFSSQLAPTHDESSKSVCLVRRFQDLVELRFSQKNKVADYADQLSVTPSHLNDTVKKVTGQPASEHIKQRVILEIKRKANFGMVSAKEIAFDLGFEDEAHFSKYFKNYTGQTFSEYKKQLASHSKRYFF</sequence>
<dbReference type="InterPro" id="IPR014710">
    <property type="entry name" value="RmlC-like_jellyroll"/>
</dbReference>
<dbReference type="Gene3D" id="1.10.10.60">
    <property type="entry name" value="Homeodomain-like"/>
    <property type="match status" value="1"/>
</dbReference>
<dbReference type="PANTHER" id="PTHR43280">
    <property type="entry name" value="ARAC-FAMILY TRANSCRIPTIONAL REGULATOR"/>
    <property type="match status" value="1"/>
</dbReference>
<reference evidence="5 6" key="1">
    <citation type="submission" date="2023-05" db="EMBL/GenBank/DDBJ databases">
        <title>Novel species of genus Flectobacillus isolated from stream in China.</title>
        <authorList>
            <person name="Lu H."/>
        </authorList>
    </citation>
    <scope>NUCLEOTIDE SEQUENCE [LARGE SCALE GENOMIC DNA]</scope>
    <source>
        <strain evidence="5 6">DC10W</strain>
    </source>
</reference>
<dbReference type="Proteomes" id="UP001236569">
    <property type="component" value="Unassembled WGS sequence"/>
</dbReference>
<evidence type="ECO:0000259" key="4">
    <source>
        <dbReference type="PROSITE" id="PS01124"/>
    </source>
</evidence>
<evidence type="ECO:0000256" key="3">
    <source>
        <dbReference type="ARBA" id="ARBA00023163"/>
    </source>
</evidence>
<name>A0ABT6YT87_9BACT</name>
<dbReference type="InterPro" id="IPR003313">
    <property type="entry name" value="AraC-bd"/>
</dbReference>
<dbReference type="Gene3D" id="2.60.120.10">
    <property type="entry name" value="Jelly Rolls"/>
    <property type="match status" value="1"/>
</dbReference>
<dbReference type="InterPro" id="IPR018060">
    <property type="entry name" value="HTH_AraC"/>
</dbReference>
<dbReference type="Pfam" id="PF02311">
    <property type="entry name" value="AraC_binding"/>
    <property type="match status" value="1"/>
</dbReference>
<keyword evidence="3" id="KW-0804">Transcription</keyword>
<proteinExistence type="predicted"/>
<dbReference type="SUPFAM" id="SSF51215">
    <property type="entry name" value="Regulatory protein AraC"/>
    <property type="match status" value="1"/>
</dbReference>
<evidence type="ECO:0000313" key="5">
    <source>
        <dbReference type="EMBL" id="MDI9866308.1"/>
    </source>
</evidence>
<evidence type="ECO:0000256" key="1">
    <source>
        <dbReference type="ARBA" id="ARBA00023015"/>
    </source>
</evidence>
<dbReference type="InterPro" id="IPR009057">
    <property type="entry name" value="Homeodomain-like_sf"/>
</dbReference>
<dbReference type="PROSITE" id="PS01124">
    <property type="entry name" value="HTH_ARAC_FAMILY_2"/>
    <property type="match status" value="1"/>
</dbReference>
<dbReference type="SMART" id="SM00342">
    <property type="entry name" value="HTH_ARAC"/>
    <property type="match status" value="1"/>
</dbReference>
<accession>A0ABT6YT87</accession>
<dbReference type="EMBL" id="JASHID010000015">
    <property type="protein sequence ID" value="MDI9866308.1"/>
    <property type="molecule type" value="Genomic_DNA"/>
</dbReference>